<feature type="transmembrane region" description="Helical" evidence="1">
    <location>
        <begin position="63"/>
        <end position="82"/>
    </location>
</feature>
<accession>A0ABN1FBV6</accession>
<feature type="transmembrane region" description="Helical" evidence="1">
    <location>
        <begin position="12"/>
        <end position="30"/>
    </location>
</feature>
<reference evidence="2 3" key="1">
    <citation type="journal article" date="2019" name="Int. J. Syst. Evol. Microbiol.">
        <title>The Global Catalogue of Microorganisms (GCM) 10K type strain sequencing project: providing services to taxonomists for standard genome sequencing and annotation.</title>
        <authorList>
            <consortium name="The Broad Institute Genomics Platform"/>
            <consortium name="The Broad Institute Genome Sequencing Center for Infectious Disease"/>
            <person name="Wu L."/>
            <person name="Ma J."/>
        </authorList>
    </citation>
    <scope>NUCLEOTIDE SEQUENCE [LARGE SCALE GENOMIC DNA]</scope>
    <source>
        <strain evidence="2 3">JCM 10667</strain>
    </source>
</reference>
<gene>
    <name evidence="2" type="ORF">GCM10009546_57280</name>
</gene>
<protein>
    <recommendedName>
        <fullName evidence="4">DUF2568 domain-containing protein</fullName>
    </recommendedName>
</protein>
<dbReference type="Proteomes" id="UP001501427">
    <property type="component" value="Unassembled WGS sequence"/>
</dbReference>
<keyword evidence="1" id="KW-1133">Transmembrane helix</keyword>
<dbReference type="EMBL" id="BAAAHD010000065">
    <property type="protein sequence ID" value="GAA0587477.1"/>
    <property type="molecule type" value="Genomic_DNA"/>
</dbReference>
<proteinExistence type="predicted"/>
<comment type="caution">
    <text evidence="2">The sequence shown here is derived from an EMBL/GenBank/DDBJ whole genome shotgun (WGS) entry which is preliminary data.</text>
</comment>
<evidence type="ECO:0008006" key="4">
    <source>
        <dbReference type="Google" id="ProtNLM"/>
    </source>
</evidence>
<keyword evidence="1" id="KW-0812">Transmembrane</keyword>
<feature type="transmembrane region" description="Helical" evidence="1">
    <location>
        <begin position="37"/>
        <end position="57"/>
    </location>
</feature>
<keyword evidence="1" id="KW-0472">Membrane</keyword>
<keyword evidence="3" id="KW-1185">Reference proteome</keyword>
<organism evidence="2 3">
    <name type="scientific">Actinomadura livida</name>
    <dbReference type="NCBI Taxonomy" id="79909"/>
    <lineage>
        <taxon>Bacteria</taxon>
        <taxon>Bacillati</taxon>
        <taxon>Actinomycetota</taxon>
        <taxon>Actinomycetes</taxon>
        <taxon>Streptosporangiales</taxon>
        <taxon>Thermomonosporaceae</taxon>
        <taxon>Actinomadura</taxon>
    </lineage>
</organism>
<sequence>MVGMGLGGQAYLIYWMVAFCLWTVLGLLPFRKRSSYGWRLFLGLYLLASVVIVVSAGTGGPSVHVLLLFGPGALIAFIRLMTYRRGPGG</sequence>
<evidence type="ECO:0000313" key="3">
    <source>
        <dbReference type="Proteomes" id="UP001501427"/>
    </source>
</evidence>
<name>A0ABN1FBV6_9ACTN</name>
<evidence type="ECO:0000313" key="2">
    <source>
        <dbReference type="EMBL" id="GAA0587477.1"/>
    </source>
</evidence>
<evidence type="ECO:0000256" key="1">
    <source>
        <dbReference type="SAM" id="Phobius"/>
    </source>
</evidence>